<comment type="caution">
    <text evidence="1">The sequence shown here is derived from an EMBL/GenBank/DDBJ whole genome shotgun (WGS) entry which is preliminary data.</text>
</comment>
<name>A0A8K1CE05_PYTOL</name>
<accession>A0A8K1CE05</accession>
<evidence type="ECO:0000313" key="2">
    <source>
        <dbReference type="Proteomes" id="UP000794436"/>
    </source>
</evidence>
<gene>
    <name evidence="1" type="ORF">Poli38472_013741</name>
</gene>
<reference evidence="1" key="1">
    <citation type="submission" date="2019-03" db="EMBL/GenBank/DDBJ databases">
        <title>Long read genome sequence of the mycoparasitic Pythium oligandrum ATCC 38472 isolated from sugarbeet rhizosphere.</title>
        <authorList>
            <person name="Gaulin E."/>
        </authorList>
    </citation>
    <scope>NUCLEOTIDE SEQUENCE</scope>
    <source>
        <strain evidence="1">ATCC 38472_TT</strain>
    </source>
</reference>
<dbReference type="Proteomes" id="UP000794436">
    <property type="component" value="Unassembled WGS sequence"/>
</dbReference>
<organism evidence="1 2">
    <name type="scientific">Pythium oligandrum</name>
    <name type="common">Mycoparasitic fungus</name>
    <dbReference type="NCBI Taxonomy" id="41045"/>
    <lineage>
        <taxon>Eukaryota</taxon>
        <taxon>Sar</taxon>
        <taxon>Stramenopiles</taxon>
        <taxon>Oomycota</taxon>
        <taxon>Peronosporomycetes</taxon>
        <taxon>Pythiales</taxon>
        <taxon>Pythiaceae</taxon>
        <taxon>Pythium</taxon>
    </lineage>
</organism>
<sequence length="86" mass="10287">MGKPIVFKSALRQEVLYAAGNDLSYDRSRRNLFTWQSEWSVDQAKEQWLLIPVDGQHDRFYIKNVCYEEYLYVAEYTPFGREDRGK</sequence>
<dbReference type="EMBL" id="SPLM01000077">
    <property type="protein sequence ID" value="TMW61278.1"/>
    <property type="molecule type" value="Genomic_DNA"/>
</dbReference>
<keyword evidence="2" id="KW-1185">Reference proteome</keyword>
<evidence type="ECO:0000313" key="1">
    <source>
        <dbReference type="EMBL" id="TMW61278.1"/>
    </source>
</evidence>
<proteinExistence type="predicted"/>
<protein>
    <submittedName>
        <fullName evidence="1">Uncharacterized protein</fullName>
    </submittedName>
</protein>
<dbReference type="AlphaFoldDB" id="A0A8K1CE05"/>